<dbReference type="InterPro" id="IPR032675">
    <property type="entry name" value="LRR_dom_sf"/>
</dbReference>
<evidence type="ECO:0000259" key="4">
    <source>
        <dbReference type="Pfam" id="PF25344"/>
    </source>
</evidence>
<dbReference type="InterPro" id="IPR003591">
    <property type="entry name" value="Leu-rich_rpt_typical-subtyp"/>
</dbReference>
<protein>
    <recommendedName>
        <fullName evidence="4">PIF1/LRR1 pleckstrin homology domain-containing protein</fullName>
    </recommendedName>
</protein>
<dbReference type="AlphaFoldDB" id="T1IPT6"/>
<dbReference type="Pfam" id="PF25344">
    <property type="entry name" value="PH_LRR1"/>
    <property type="match status" value="1"/>
</dbReference>
<dbReference type="SUPFAM" id="SSF52058">
    <property type="entry name" value="L domain-like"/>
    <property type="match status" value="1"/>
</dbReference>
<name>T1IPT6_STRMM</name>
<dbReference type="InterPro" id="IPR050216">
    <property type="entry name" value="LRR_domain-containing"/>
</dbReference>
<proteinExistence type="predicted"/>
<dbReference type="SMART" id="SM00369">
    <property type="entry name" value="LRR_TYP"/>
    <property type="match status" value="4"/>
</dbReference>
<organism evidence="5 6">
    <name type="scientific">Strigamia maritima</name>
    <name type="common">European centipede</name>
    <name type="synonym">Geophilus maritimus</name>
    <dbReference type="NCBI Taxonomy" id="126957"/>
    <lineage>
        <taxon>Eukaryota</taxon>
        <taxon>Metazoa</taxon>
        <taxon>Ecdysozoa</taxon>
        <taxon>Arthropoda</taxon>
        <taxon>Myriapoda</taxon>
        <taxon>Chilopoda</taxon>
        <taxon>Pleurostigmophora</taxon>
        <taxon>Geophilomorpha</taxon>
        <taxon>Linotaeniidae</taxon>
        <taxon>Strigamia</taxon>
    </lineage>
</organism>
<dbReference type="Pfam" id="PF13855">
    <property type="entry name" value="LRR_8"/>
    <property type="match status" value="1"/>
</dbReference>
<evidence type="ECO:0000256" key="2">
    <source>
        <dbReference type="ARBA" id="ARBA00022737"/>
    </source>
</evidence>
<dbReference type="InterPro" id="IPR057437">
    <property type="entry name" value="PIF1/LRR1_PH"/>
</dbReference>
<accession>T1IPT6</accession>
<keyword evidence="6" id="KW-1185">Reference proteome</keyword>
<dbReference type="Proteomes" id="UP000014500">
    <property type="component" value="Unassembled WGS sequence"/>
</dbReference>
<keyword evidence="2" id="KW-0677">Repeat</keyword>
<keyword evidence="1" id="KW-0433">Leucine-rich repeat</keyword>
<evidence type="ECO:0000313" key="6">
    <source>
        <dbReference type="Proteomes" id="UP000014500"/>
    </source>
</evidence>
<dbReference type="PANTHER" id="PTHR48051:SF52">
    <property type="entry name" value="LEUCINE-RICH REPEAT PROTEIN 1"/>
    <property type="match status" value="1"/>
</dbReference>
<dbReference type="SMART" id="SM00364">
    <property type="entry name" value="LRR_BAC"/>
    <property type="match status" value="4"/>
</dbReference>
<sequence>VKNNVDKVFSKFVVEGKCTVRFKDPPLDVSIKKADPLQLKILLNLLKHCHANEDFGGRNVPLISAITTKQLSLSRQMTIKSRAQYPAIGKQFPSSLERLTINSCELKRIDSRIYNLYNLKSLHLGFNKISILPEKLNPKCFSSLNELHLLHNQLVEISPTLLLKLKNTLGCLDISHNEITVLPDAICEMNQLRSLNCSYNKLSVLPKNIGWLRSLRELRISNNNLTHIPGSVKKLCLCHVNFSSNNFTEINAMENKPTLSGLSVSSLRECAAISVIKNKVKYADDDIPKILQHYLKTSNWSACGRPCFENYIAFKCGFDLHCAIDTTGEIVVDGSLIVPMEIAVCCHKCLRFCPP</sequence>
<dbReference type="Gene3D" id="3.80.10.10">
    <property type="entry name" value="Ribonuclease Inhibitor"/>
    <property type="match status" value="1"/>
</dbReference>
<dbReference type="PhylomeDB" id="T1IPT6"/>
<reference evidence="5" key="2">
    <citation type="submission" date="2015-02" db="UniProtKB">
        <authorList>
            <consortium name="EnsemblMetazoa"/>
        </authorList>
    </citation>
    <scope>IDENTIFICATION</scope>
</reference>
<feature type="domain" description="PIF1/LRR1 pleckstrin homology" evidence="4">
    <location>
        <begin position="1"/>
        <end position="56"/>
    </location>
</feature>
<reference evidence="6" key="1">
    <citation type="submission" date="2011-05" db="EMBL/GenBank/DDBJ databases">
        <authorList>
            <person name="Richards S.R."/>
            <person name="Qu J."/>
            <person name="Jiang H."/>
            <person name="Jhangiani S.N."/>
            <person name="Agravi P."/>
            <person name="Goodspeed R."/>
            <person name="Gross S."/>
            <person name="Mandapat C."/>
            <person name="Jackson L."/>
            <person name="Mathew T."/>
            <person name="Pu L."/>
            <person name="Thornton R."/>
            <person name="Saada N."/>
            <person name="Wilczek-Boney K.B."/>
            <person name="Lee S."/>
            <person name="Kovar C."/>
            <person name="Wu Y."/>
            <person name="Scherer S.E."/>
            <person name="Worley K.C."/>
            <person name="Muzny D.M."/>
            <person name="Gibbs R."/>
        </authorList>
    </citation>
    <scope>NUCLEOTIDE SEQUENCE</scope>
    <source>
        <strain evidence="6">Brora</strain>
    </source>
</reference>
<dbReference type="OMA" id="GELNDWC"/>
<evidence type="ECO:0000256" key="3">
    <source>
        <dbReference type="ARBA" id="ARBA00023242"/>
    </source>
</evidence>
<evidence type="ECO:0000313" key="5">
    <source>
        <dbReference type="EnsemblMetazoa" id="SMAR003041-PA"/>
    </source>
</evidence>
<dbReference type="Pfam" id="PF00560">
    <property type="entry name" value="LRR_1"/>
    <property type="match status" value="1"/>
</dbReference>
<dbReference type="PROSITE" id="PS51450">
    <property type="entry name" value="LRR"/>
    <property type="match status" value="2"/>
</dbReference>
<keyword evidence="3" id="KW-0539">Nucleus</keyword>
<dbReference type="eggNOG" id="KOG0619">
    <property type="taxonomic scope" value="Eukaryota"/>
</dbReference>
<dbReference type="GO" id="GO:0005737">
    <property type="term" value="C:cytoplasm"/>
    <property type="evidence" value="ECO:0007669"/>
    <property type="project" value="TreeGrafter"/>
</dbReference>
<dbReference type="EMBL" id="JH431265">
    <property type="status" value="NOT_ANNOTATED_CDS"/>
    <property type="molecule type" value="Genomic_DNA"/>
</dbReference>
<dbReference type="STRING" id="126957.T1IPT6"/>
<dbReference type="HOGENOM" id="CLU_053349_1_0_1"/>
<dbReference type="PANTHER" id="PTHR48051">
    <property type="match status" value="1"/>
</dbReference>
<dbReference type="InterPro" id="IPR001611">
    <property type="entry name" value="Leu-rich_rpt"/>
</dbReference>
<dbReference type="EnsemblMetazoa" id="SMAR003041-RA">
    <property type="protein sequence ID" value="SMAR003041-PA"/>
    <property type="gene ID" value="SMAR003041"/>
</dbReference>
<evidence type="ECO:0000256" key="1">
    <source>
        <dbReference type="ARBA" id="ARBA00022614"/>
    </source>
</evidence>